<feature type="region of interest" description="Disordered" evidence="1">
    <location>
        <begin position="295"/>
        <end position="318"/>
    </location>
</feature>
<organism evidence="3 4">
    <name type="scientific">Heterodera trifolii</name>
    <dbReference type="NCBI Taxonomy" id="157864"/>
    <lineage>
        <taxon>Eukaryota</taxon>
        <taxon>Metazoa</taxon>
        <taxon>Ecdysozoa</taxon>
        <taxon>Nematoda</taxon>
        <taxon>Chromadorea</taxon>
        <taxon>Rhabditida</taxon>
        <taxon>Tylenchina</taxon>
        <taxon>Tylenchomorpha</taxon>
        <taxon>Tylenchoidea</taxon>
        <taxon>Heteroderidae</taxon>
        <taxon>Heteroderinae</taxon>
        <taxon>Heterodera</taxon>
    </lineage>
</organism>
<feature type="region of interest" description="Disordered" evidence="1">
    <location>
        <begin position="108"/>
        <end position="181"/>
    </location>
</feature>
<protein>
    <recommendedName>
        <fullName evidence="2">Integrase catalytic domain-containing protein</fullName>
    </recommendedName>
</protein>
<dbReference type="Pfam" id="PF00665">
    <property type="entry name" value="rve"/>
    <property type="match status" value="1"/>
</dbReference>
<feature type="domain" description="Integrase catalytic" evidence="2">
    <location>
        <begin position="419"/>
        <end position="589"/>
    </location>
</feature>
<dbReference type="Gene3D" id="3.30.420.10">
    <property type="entry name" value="Ribonuclease H-like superfamily/Ribonuclease H"/>
    <property type="match status" value="1"/>
</dbReference>
<sequence length="1283" mass="144413">MALKHTVRMLLIPEDVYRRLMANPGGMATTSTTAGMNKLPTPATPIEHTARKMVAATSKLTNDDERLIHYQQEFKRYQKLLEEEAERPLNVQLSQRTTDALRDTVLQKAAPATATTPPTTRPQRTTPLSRRRQGLQQHKQAPSASSSSSPRPTKSSSSSNSSSDEQPQQPLPQQTAAQQKIGDLPKQAEPRMQAAMAYAQQNPGLLGVGGEDGQQILHLAQGAYRPIKGSNLGTLLRYHFVGRHQQQQPRSSSTTTPRTSVAKAPPGYKTFVNNAHDDLQMWRLLFPDERAAAAGSDSASTVGGQPRRHQPLRGQKKTGAGRFSLSLLQPKQHAYKSVQKTSIMVIGGSNVVARSLTVESLLDPIYKDERSPACFTSVEPLLREAKRRHPDARLTRAEVTRYLAGQRVYTLHRQVRRRFRRLPTLASGLHTDWQADLADFQRLRAQNRGYAYLLVCIDTLSRQVYVQPVKSKRSDDMITALKRTFARCGYTPWRLLTDKGREFTASAVQRYLRDEAEVRHHCMETSPLWHAGMAERANRSIKERLYRYFTHRGTQCWTRVIQRIVSSLNASPNSSIFGMRPNEVCFENAESLRQRIADRAEAERSGRASQHPRFRPGDQVRIERARGAFRKGYLPRFTDEVFTVDRVCTGRRPITYKLRDRDGEPITGLFYANDMCLVLLPPSLDDSSSSNQRKTRKRLPEDSDKNKVYAIERILERRVPEGRHRVLPRQMEGLQHASQQLDSGPHNHIKWLNSKHIVLSSLTMSTAAFTSSSFYVVLPSNTPVDGNRTNSFRVHLPRKLQFNAQWSVGLAVLVYPHSWPSLGTSEPQFVRVEWQTGEQVRIPVPAANIRNPAQLLDSLHHALGEGSEQLANQLGTIHSEYKRCVKAAEQRAAKEADRQRSIEEAAERERQNRTGPSNVTVPPPPTTTKTPISGAQTPHTTTPAGPSGAPHATQRHPELYKQLFATMLEESLAQALTERDRAMLNAHLPVGLELWTHSYRRARMACQFNFDEHMQRFRLKLDKRRIRLVELSAQLAYILGFGTSTLSDPVNVSAYPPDMKGGVSTFYVYAPGLIEPLIIGDVVAPVLRVVNIRGTPDEIVEECYTAVQYQKLMVKEISDVLIEIRTPSGALMPFQRCALTRERFLGCFPADQIPAPHSSHPYCMVLNTDTALEPGTHWVAVYVTSSTTVDYFDSFADWPSTSEGIRSFLHRFAHVNRSPTSVQSDRSSACGKHVIYFLYRRCQGWTLAQIVGHLTKCKTTPDRLVAAFTRQFIFNDADAAETT</sequence>
<evidence type="ECO:0000313" key="4">
    <source>
        <dbReference type="Proteomes" id="UP001620626"/>
    </source>
</evidence>
<feature type="compositionally biased region" description="Polar residues" evidence="1">
    <location>
        <begin position="933"/>
        <end position="944"/>
    </location>
</feature>
<feature type="region of interest" description="Disordered" evidence="1">
    <location>
        <begin position="243"/>
        <end position="267"/>
    </location>
</feature>
<dbReference type="PANTHER" id="PTHR46585:SF1">
    <property type="entry name" value="CHROMO DOMAIN-CONTAINING PROTEIN"/>
    <property type="match status" value="1"/>
</dbReference>
<feature type="compositionally biased region" description="Low complexity" evidence="1">
    <location>
        <begin position="142"/>
        <end position="179"/>
    </location>
</feature>
<keyword evidence="4" id="KW-1185">Reference proteome</keyword>
<comment type="caution">
    <text evidence="3">The sequence shown here is derived from an EMBL/GenBank/DDBJ whole genome shotgun (WGS) entry which is preliminary data.</text>
</comment>
<feature type="region of interest" description="Disordered" evidence="1">
    <location>
        <begin position="601"/>
        <end position="620"/>
    </location>
</feature>
<gene>
    <name evidence="3" type="ORF">niasHT_039225</name>
</gene>
<evidence type="ECO:0000259" key="2">
    <source>
        <dbReference type="PROSITE" id="PS50994"/>
    </source>
</evidence>
<feature type="compositionally biased region" description="Basic residues" evidence="1">
    <location>
        <begin position="306"/>
        <end position="316"/>
    </location>
</feature>
<dbReference type="PANTHER" id="PTHR46585">
    <property type="entry name" value="INTEGRASE CORE DOMAIN CONTAINING PROTEIN"/>
    <property type="match status" value="1"/>
</dbReference>
<dbReference type="Gene3D" id="3.40.395.10">
    <property type="entry name" value="Adenoviral Proteinase, Chain A"/>
    <property type="match status" value="1"/>
</dbReference>
<proteinExistence type="predicted"/>
<evidence type="ECO:0000256" key="1">
    <source>
        <dbReference type="SAM" id="MobiDB-lite"/>
    </source>
</evidence>
<dbReference type="InterPro" id="IPR038765">
    <property type="entry name" value="Papain-like_cys_pep_sf"/>
</dbReference>
<feature type="compositionally biased region" description="Low complexity" evidence="1">
    <location>
        <begin position="245"/>
        <end position="260"/>
    </location>
</feature>
<dbReference type="InterPro" id="IPR001584">
    <property type="entry name" value="Integrase_cat-core"/>
</dbReference>
<dbReference type="SUPFAM" id="SSF53098">
    <property type="entry name" value="Ribonuclease H-like"/>
    <property type="match status" value="1"/>
</dbReference>
<dbReference type="InterPro" id="IPR036397">
    <property type="entry name" value="RNaseH_sf"/>
</dbReference>
<reference evidence="3 4" key="1">
    <citation type="submission" date="2024-10" db="EMBL/GenBank/DDBJ databases">
        <authorList>
            <person name="Kim D."/>
        </authorList>
    </citation>
    <scope>NUCLEOTIDE SEQUENCE [LARGE SCALE GENOMIC DNA]</scope>
    <source>
        <strain evidence="3">BH-2024</strain>
    </source>
</reference>
<dbReference type="SUPFAM" id="SSF54001">
    <property type="entry name" value="Cysteine proteinases"/>
    <property type="match status" value="1"/>
</dbReference>
<name>A0ABD2I783_9BILA</name>
<dbReference type="InterPro" id="IPR012337">
    <property type="entry name" value="RNaseH-like_sf"/>
</dbReference>
<dbReference type="PROSITE" id="PS50994">
    <property type="entry name" value="INTEGRASE"/>
    <property type="match status" value="1"/>
</dbReference>
<feature type="region of interest" description="Disordered" evidence="1">
    <location>
        <begin position="892"/>
        <end position="953"/>
    </location>
</feature>
<feature type="compositionally biased region" description="Basic and acidic residues" evidence="1">
    <location>
        <begin position="892"/>
        <end position="912"/>
    </location>
</feature>
<feature type="compositionally biased region" description="Low complexity" evidence="1">
    <location>
        <begin position="109"/>
        <end position="128"/>
    </location>
</feature>
<evidence type="ECO:0000313" key="3">
    <source>
        <dbReference type="EMBL" id="KAL3073685.1"/>
    </source>
</evidence>
<accession>A0ABD2I783</accession>
<dbReference type="EMBL" id="JBICBT010001315">
    <property type="protein sequence ID" value="KAL3073685.1"/>
    <property type="molecule type" value="Genomic_DNA"/>
</dbReference>
<dbReference type="Proteomes" id="UP001620626">
    <property type="component" value="Unassembled WGS sequence"/>
</dbReference>